<feature type="transmembrane region" description="Helical" evidence="2">
    <location>
        <begin position="48"/>
        <end position="66"/>
    </location>
</feature>
<keyword evidence="2" id="KW-0812">Transmembrane</keyword>
<proteinExistence type="predicted"/>
<keyword evidence="5" id="KW-1185">Reference proteome</keyword>
<feature type="transmembrane region" description="Helical" evidence="2">
    <location>
        <begin position="221"/>
        <end position="243"/>
    </location>
</feature>
<feature type="region of interest" description="Disordered" evidence="1">
    <location>
        <begin position="299"/>
        <end position="326"/>
    </location>
</feature>
<evidence type="ECO:0000259" key="3">
    <source>
        <dbReference type="Pfam" id="PF20151"/>
    </source>
</evidence>
<sequence>MSSLGEPSVFFLNACVLVTAVVAGHDTLLTLSREIEFIWTQRFKLRTVLFLLQRYAILVNALLYVVQVDRPTVLSCESIAIASYAVSAAGLLSVACFSVLRVWVISSQRWLPTASVFLVSMVVPAMNIYTYCQPQRFYLNDGKCAVEFTEMAIPGTARVCSILIQAYGTMSEFGERDRTFSFVVRCSAIASDLLVLIITWTKTTDVWKFRSSGFKLPIKTLFFRSGSEYFLVLLLLNVITLVLDVTVPDVVGVTPFVYIHDAIAANLIARFILDLQSVLNPEDTTTMATASSGSLLDNILPPDDVSSTRSSKIENIPEPLRPMDRE</sequence>
<evidence type="ECO:0000256" key="2">
    <source>
        <dbReference type="SAM" id="Phobius"/>
    </source>
</evidence>
<keyword evidence="2" id="KW-1133">Transmembrane helix</keyword>
<protein>
    <recommendedName>
        <fullName evidence="3">DUF6533 domain-containing protein</fullName>
    </recommendedName>
</protein>
<feature type="transmembrane region" description="Helical" evidence="2">
    <location>
        <begin position="179"/>
        <end position="200"/>
    </location>
</feature>
<dbReference type="EMBL" id="RWJN01000187">
    <property type="protein sequence ID" value="TCD65321.1"/>
    <property type="molecule type" value="Genomic_DNA"/>
</dbReference>
<gene>
    <name evidence="4" type="ORF">EIP91_002807</name>
</gene>
<feature type="transmembrane region" description="Helical" evidence="2">
    <location>
        <begin position="78"/>
        <end position="104"/>
    </location>
</feature>
<dbReference type="OrthoDB" id="2751164at2759"/>
<feature type="transmembrane region" description="Helical" evidence="2">
    <location>
        <begin position="110"/>
        <end position="132"/>
    </location>
</feature>
<dbReference type="Proteomes" id="UP000292702">
    <property type="component" value="Unassembled WGS sequence"/>
</dbReference>
<keyword evidence="2" id="KW-0472">Membrane</keyword>
<reference evidence="4 5" key="1">
    <citation type="submission" date="2018-11" db="EMBL/GenBank/DDBJ databases">
        <title>Genome assembly of Steccherinum ochraceum LE-BIN_3174, the white-rot fungus of the Steccherinaceae family (The Residual Polyporoid clade, Polyporales, Basidiomycota).</title>
        <authorList>
            <person name="Fedorova T.V."/>
            <person name="Glazunova O.A."/>
            <person name="Landesman E.O."/>
            <person name="Moiseenko K.V."/>
            <person name="Psurtseva N.V."/>
            <person name="Savinova O.S."/>
            <person name="Shakhova N.V."/>
            <person name="Tyazhelova T.V."/>
            <person name="Vasina D.V."/>
        </authorList>
    </citation>
    <scope>NUCLEOTIDE SEQUENCE [LARGE SCALE GENOMIC DNA]</scope>
    <source>
        <strain evidence="4 5">LE-BIN_3174</strain>
    </source>
</reference>
<dbReference type="Pfam" id="PF20151">
    <property type="entry name" value="DUF6533"/>
    <property type="match status" value="1"/>
</dbReference>
<comment type="caution">
    <text evidence="4">The sequence shown here is derived from an EMBL/GenBank/DDBJ whole genome shotgun (WGS) entry which is preliminary data.</text>
</comment>
<name>A0A4R0RBI3_9APHY</name>
<evidence type="ECO:0000313" key="4">
    <source>
        <dbReference type="EMBL" id="TCD65321.1"/>
    </source>
</evidence>
<organism evidence="4 5">
    <name type="scientific">Steccherinum ochraceum</name>
    <dbReference type="NCBI Taxonomy" id="92696"/>
    <lineage>
        <taxon>Eukaryota</taxon>
        <taxon>Fungi</taxon>
        <taxon>Dikarya</taxon>
        <taxon>Basidiomycota</taxon>
        <taxon>Agaricomycotina</taxon>
        <taxon>Agaricomycetes</taxon>
        <taxon>Polyporales</taxon>
        <taxon>Steccherinaceae</taxon>
        <taxon>Steccherinum</taxon>
    </lineage>
</organism>
<evidence type="ECO:0000256" key="1">
    <source>
        <dbReference type="SAM" id="MobiDB-lite"/>
    </source>
</evidence>
<accession>A0A4R0RBI3</accession>
<dbReference type="AlphaFoldDB" id="A0A4R0RBI3"/>
<dbReference type="InterPro" id="IPR045340">
    <property type="entry name" value="DUF6533"/>
</dbReference>
<evidence type="ECO:0000313" key="5">
    <source>
        <dbReference type="Proteomes" id="UP000292702"/>
    </source>
</evidence>
<feature type="domain" description="DUF6533" evidence="3">
    <location>
        <begin position="15"/>
        <end position="58"/>
    </location>
</feature>